<gene>
    <name evidence="2" type="ORF">COX04_01400</name>
</gene>
<protein>
    <recommendedName>
        <fullName evidence="1">DUF5667 domain-containing protein</fullName>
    </recommendedName>
</protein>
<organism evidence="2 3">
    <name type="scientific">Candidatus Woesebacteria bacterium CG22_combo_CG10-13_8_21_14_all_45_10</name>
    <dbReference type="NCBI Taxonomy" id="1975060"/>
    <lineage>
        <taxon>Bacteria</taxon>
        <taxon>Candidatus Woeseibacteriota</taxon>
    </lineage>
</organism>
<evidence type="ECO:0000259" key="1">
    <source>
        <dbReference type="Pfam" id="PF18915"/>
    </source>
</evidence>
<dbReference type="InterPro" id="IPR043725">
    <property type="entry name" value="DUF5667"/>
</dbReference>
<accession>A0A2H0BHR0</accession>
<dbReference type="Proteomes" id="UP000230759">
    <property type="component" value="Unassembled WGS sequence"/>
</dbReference>
<evidence type="ECO:0000313" key="2">
    <source>
        <dbReference type="EMBL" id="PIP57089.1"/>
    </source>
</evidence>
<proteinExistence type="predicted"/>
<reference evidence="2 3" key="1">
    <citation type="submission" date="2017-09" db="EMBL/GenBank/DDBJ databases">
        <title>Depth-based differentiation of microbial function through sediment-hosted aquifers and enrichment of novel symbionts in the deep terrestrial subsurface.</title>
        <authorList>
            <person name="Probst A.J."/>
            <person name="Ladd B."/>
            <person name="Jarett J.K."/>
            <person name="Geller-Mcgrath D.E."/>
            <person name="Sieber C.M."/>
            <person name="Emerson J.B."/>
            <person name="Anantharaman K."/>
            <person name="Thomas B.C."/>
            <person name="Malmstrom R."/>
            <person name="Stieglmeier M."/>
            <person name="Klingl A."/>
            <person name="Woyke T."/>
            <person name="Ryan C.M."/>
            <person name="Banfield J.F."/>
        </authorList>
    </citation>
    <scope>NUCLEOTIDE SEQUENCE [LARGE SCALE GENOMIC DNA]</scope>
    <source>
        <strain evidence="2">CG22_combo_CG10-13_8_21_14_all_45_10</strain>
    </source>
</reference>
<comment type="caution">
    <text evidence="2">The sequence shown here is derived from an EMBL/GenBank/DDBJ whole genome shotgun (WGS) entry which is preliminary data.</text>
</comment>
<dbReference type="Pfam" id="PF18915">
    <property type="entry name" value="DUF5667"/>
    <property type="match status" value="1"/>
</dbReference>
<evidence type="ECO:0000313" key="3">
    <source>
        <dbReference type="Proteomes" id="UP000230759"/>
    </source>
</evidence>
<dbReference type="AlphaFoldDB" id="A0A2H0BHR0"/>
<dbReference type="EMBL" id="PCSV01000035">
    <property type="protein sequence ID" value="PIP57089.1"/>
    <property type="molecule type" value="Genomic_DNA"/>
</dbReference>
<feature type="domain" description="DUF5667" evidence="1">
    <location>
        <begin position="60"/>
        <end position="169"/>
    </location>
</feature>
<name>A0A2H0BHR0_9BACT</name>
<sequence>MIKRIAVVLSTLAFAFVILAISVFNSYSPRVFSASPQLTPPTAEAEIATPIDYVFVFTGSVLPDSPFWYLKALRDRIWLTVTTNPMRKAELSVLFADKRLLASEKLFKNNKSQLALSTLTKAEKYLENASELEAKERKIGTDTKSFLATLAKASLAHIAKIKQLVVIAPDDIKPGIIRAQDYPIGVYTRCRDTLQSFGVVAPKNPFTEN</sequence>